<name>A0A2C9WHN3_MANES</name>
<dbReference type="EMBL" id="CM004388">
    <property type="protein sequence ID" value="OAY58487.1"/>
    <property type="molecule type" value="Genomic_DNA"/>
</dbReference>
<organism evidence="2">
    <name type="scientific">Manihot esculenta</name>
    <name type="common">Cassava</name>
    <name type="synonym">Jatropha manihot</name>
    <dbReference type="NCBI Taxonomy" id="3983"/>
    <lineage>
        <taxon>Eukaryota</taxon>
        <taxon>Viridiplantae</taxon>
        <taxon>Streptophyta</taxon>
        <taxon>Embryophyta</taxon>
        <taxon>Tracheophyta</taxon>
        <taxon>Spermatophyta</taxon>
        <taxon>Magnoliopsida</taxon>
        <taxon>eudicotyledons</taxon>
        <taxon>Gunneridae</taxon>
        <taxon>Pentapetalae</taxon>
        <taxon>rosids</taxon>
        <taxon>fabids</taxon>
        <taxon>Malpighiales</taxon>
        <taxon>Euphorbiaceae</taxon>
        <taxon>Crotonoideae</taxon>
        <taxon>Manihoteae</taxon>
        <taxon>Manihot</taxon>
    </lineage>
</organism>
<evidence type="ECO:0000313" key="2">
    <source>
        <dbReference type="EMBL" id="OAY58487.1"/>
    </source>
</evidence>
<gene>
    <name evidence="2" type="ORF">MANES_02G181500</name>
</gene>
<evidence type="ECO:0000256" key="1">
    <source>
        <dbReference type="SAM" id="Phobius"/>
    </source>
</evidence>
<protein>
    <submittedName>
        <fullName evidence="2">Uncharacterized protein</fullName>
    </submittedName>
</protein>
<feature type="transmembrane region" description="Helical" evidence="1">
    <location>
        <begin position="20"/>
        <end position="39"/>
    </location>
</feature>
<keyword evidence="1" id="KW-0472">Membrane</keyword>
<accession>A0A2C9WHN3</accession>
<sequence length="42" mass="4952">MGLLGFLLASSFPMWIRPSVYLFVFMNYILYPIELFNVITYA</sequence>
<proteinExistence type="predicted"/>
<reference evidence="2" key="1">
    <citation type="submission" date="2016-02" db="EMBL/GenBank/DDBJ databases">
        <title>WGS assembly of Manihot esculenta.</title>
        <authorList>
            <person name="Bredeson J.V."/>
            <person name="Prochnik S.E."/>
            <person name="Lyons J.B."/>
            <person name="Schmutz J."/>
            <person name="Grimwood J."/>
            <person name="Vrebalov J."/>
            <person name="Bart R.S."/>
            <person name="Amuge T."/>
            <person name="Ferguson M.E."/>
            <person name="Green R."/>
            <person name="Putnam N."/>
            <person name="Stites J."/>
            <person name="Rounsley S."/>
            <person name="Rokhsar D.S."/>
        </authorList>
    </citation>
    <scope>NUCLEOTIDE SEQUENCE [LARGE SCALE GENOMIC DNA]</scope>
    <source>
        <tissue evidence="2">Leaf</tissue>
    </source>
</reference>
<dbReference type="AlphaFoldDB" id="A0A2C9WHN3"/>
<keyword evidence="1" id="KW-1133">Transmembrane helix</keyword>
<keyword evidence="1" id="KW-0812">Transmembrane</keyword>